<evidence type="ECO:0000313" key="3">
    <source>
        <dbReference type="EMBL" id="KAK2072336.1"/>
    </source>
</evidence>
<evidence type="ECO:0000256" key="2">
    <source>
        <dbReference type="SAM" id="MobiDB-lite"/>
    </source>
</evidence>
<feature type="coiled-coil region" evidence="1">
    <location>
        <begin position="53"/>
        <end position="87"/>
    </location>
</feature>
<name>A0AAD9I6X6_9PEZI</name>
<organism evidence="3 4">
    <name type="scientific">Phyllachora maydis</name>
    <dbReference type="NCBI Taxonomy" id="1825666"/>
    <lineage>
        <taxon>Eukaryota</taxon>
        <taxon>Fungi</taxon>
        <taxon>Dikarya</taxon>
        <taxon>Ascomycota</taxon>
        <taxon>Pezizomycotina</taxon>
        <taxon>Sordariomycetes</taxon>
        <taxon>Sordariomycetidae</taxon>
        <taxon>Phyllachorales</taxon>
        <taxon>Phyllachoraceae</taxon>
        <taxon>Phyllachora</taxon>
    </lineage>
</organism>
<evidence type="ECO:0000313" key="4">
    <source>
        <dbReference type="Proteomes" id="UP001217918"/>
    </source>
</evidence>
<evidence type="ECO:0000256" key="1">
    <source>
        <dbReference type="SAM" id="Coils"/>
    </source>
</evidence>
<keyword evidence="4" id="KW-1185">Reference proteome</keyword>
<dbReference type="AlphaFoldDB" id="A0AAD9I6X6"/>
<comment type="caution">
    <text evidence="3">The sequence shown here is derived from an EMBL/GenBank/DDBJ whole genome shotgun (WGS) entry which is preliminary data.</text>
</comment>
<proteinExistence type="predicted"/>
<feature type="region of interest" description="Disordered" evidence="2">
    <location>
        <begin position="178"/>
        <end position="205"/>
    </location>
</feature>
<feature type="compositionally biased region" description="Basic and acidic residues" evidence="2">
    <location>
        <begin position="190"/>
        <end position="199"/>
    </location>
</feature>
<dbReference type="Proteomes" id="UP001217918">
    <property type="component" value="Unassembled WGS sequence"/>
</dbReference>
<protein>
    <submittedName>
        <fullName evidence="3">Uncharacterized protein</fullName>
    </submittedName>
</protein>
<reference evidence="3" key="1">
    <citation type="journal article" date="2023" name="Mol. Plant Microbe Interact.">
        <title>Elucidating the Obligate Nature and Biological Capacity of an Invasive Fungal Corn Pathogen.</title>
        <authorList>
            <person name="MacCready J.S."/>
            <person name="Roggenkamp E.M."/>
            <person name="Gdanetz K."/>
            <person name="Chilvers M.I."/>
        </authorList>
    </citation>
    <scope>NUCLEOTIDE SEQUENCE</scope>
    <source>
        <strain evidence="3">PM02</strain>
    </source>
</reference>
<gene>
    <name evidence="3" type="ORF">P8C59_006695</name>
</gene>
<dbReference type="EMBL" id="JAQQPM010000006">
    <property type="protein sequence ID" value="KAK2072336.1"/>
    <property type="molecule type" value="Genomic_DNA"/>
</dbReference>
<keyword evidence="1" id="KW-0175">Coiled coil</keyword>
<accession>A0AAD9I6X6</accession>
<sequence>MTAMRDMETKHQVTQEVLKIGLGKVHDRETALAQERESLENTKAAVELLTQGTGALKRELDKLKVSNQDYEQTVSRLTTMMEEYKGDVAKAGTRVIQLTDYNVALQGHYNKLSERLESLRSTHGECTNYAYQVGDLKLQLSNVQAETGQLRQATVAALDYLNQGDRVAQQLADSLRKPKWNQQTYENEGSEAKRRRMEELELSSE</sequence>